<evidence type="ECO:0000313" key="6">
    <source>
        <dbReference type="Proteomes" id="UP000004846"/>
    </source>
</evidence>
<feature type="transmembrane region" description="Helical" evidence="2">
    <location>
        <begin position="233"/>
        <end position="252"/>
    </location>
</feature>
<feature type="transmembrane region" description="Helical" evidence="2">
    <location>
        <begin position="358"/>
        <end position="375"/>
    </location>
</feature>
<feature type="transmembrane region" description="Helical" evidence="2">
    <location>
        <begin position="382"/>
        <end position="400"/>
    </location>
</feature>
<feature type="compositionally biased region" description="Basic and acidic residues" evidence="1">
    <location>
        <begin position="7"/>
        <end position="24"/>
    </location>
</feature>
<protein>
    <recommendedName>
        <fullName evidence="7">Glycosyltransferase RgtA/B/C/D-like domain-containing protein</fullName>
    </recommendedName>
</protein>
<gene>
    <name evidence="5" type="ORF">HMPREF9498_02464</name>
</gene>
<accession>A0A125W396</accession>
<evidence type="ECO:0000313" key="5">
    <source>
        <dbReference type="EMBL" id="EFM81892.1"/>
    </source>
</evidence>
<feature type="transmembrane region" description="Helical" evidence="2">
    <location>
        <begin position="258"/>
        <end position="274"/>
    </location>
</feature>
<evidence type="ECO:0000256" key="2">
    <source>
        <dbReference type="SAM" id="Phobius"/>
    </source>
</evidence>
<reference evidence="5 6" key="1">
    <citation type="submission" date="2010-07" db="EMBL/GenBank/DDBJ databases">
        <authorList>
            <person name="Sid Ahmed O."/>
        </authorList>
    </citation>
    <scope>NUCLEOTIDE SEQUENCE [LARGE SCALE GENOMIC DNA]</scope>
    <source>
        <strain evidence="5 6">TX4248</strain>
    </source>
</reference>
<feature type="transmembrane region" description="Helical" evidence="2">
    <location>
        <begin position="209"/>
        <end position="226"/>
    </location>
</feature>
<feature type="transmembrane region" description="Helical" evidence="2">
    <location>
        <begin position="184"/>
        <end position="203"/>
    </location>
</feature>
<dbReference type="InterPro" id="IPR056071">
    <property type="entry name" value="DUF7654"/>
</dbReference>
<evidence type="ECO:0000259" key="4">
    <source>
        <dbReference type="Pfam" id="PF24677"/>
    </source>
</evidence>
<feature type="transmembrane region" description="Helical" evidence="2">
    <location>
        <begin position="420"/>
        <end position="440"/>
    </location>
</feature>
<dbReference type="RefSeq" id="WP_002394824.1">
    <property type="nucleotide sequence ID" value="NZ_GL454478.1"/>
</dbReference>
<evidence type="ECO:0000259" key="3">
    <source>
        <dbReference type="Pfam" id="PF24672"/>
    </source>
</evidence>
<dbReference type="EMBL" id="AEBR01000088">
    <property type="protein sequence ID" value="EFM81892.1"/>
    <property type="molecule type" value="Genomic_DNA"/>
</dbReference>
<proteinExistence type="predicted"/>
<dbReference type="Pfam" id="PF24672">
    <property type="entry name" value="DUF7654"/>
    <property type="match status" value="1"/>
</dbReference>
<keyword evidence="2" id="KW-1133">Transmembrane helix</keyword>
<name>A0A125W396_ENTFL</name>
<feature type="transmembrane region" description="Helical" evidence="2">
    <location>
        <begin position="449"/>
        <end position="468"/>
    </location>
</feature>
<dbReference type="HOGENOM" id="CLU_017192_0_0_9"/>
<comment type="caution">
    <text evidence="5">The sequence shown here is derived from an EMBL/GenBank/DDBJ whole genome shotgun (WGS) entry which is preliminary data.</text>
</comment>
<feature type="domain" description="DUF7657" evidence="4">
    <location>
        <begin position="41"/>
        <end position="438"/>
    </location>
</feature>
<dbReference type="Pfam" id="PF24677">
    <property type="entry name" value="DUF7657"/>
    <property type="match status" value="1"/>
</dbReference>
<dbReference type="InterPro" id="IPR056074">
    <property type="entry name" value="DUF7657"/>
</dbReference>
<keyword evidence="2" id="KW-0472">Membrane</keyword>
<feature type="transmembrane region" description="Helical" evidence="2">
    <location>
        <begin position="286"/>
        <end position="307"/>
    </location>
</feature>
<evidence type="ECO:0008006" key="7">
    <source>
        <dbReference type="Google" id="ProtNLM"/>
    </source>
</evidence>
<keyword evidence="2" id="KW-0812">Transmembrane</keyword>
<feature type="domain" description="DUF7654" evidence="3">
    <location>
        <begin position="527"/>
        <end position="666"/>
    </location>
</feature>
<dbReference type="AlphaFoldDB" id="A0A125W396"/>
<feature type="transmembrane region" description="Helical" evidence="2">
    <location>
        <begin position="474"/>
        <end position="494"/>
    </location>
</feature>
<evidence type="ECO:0000256" key="1">
    <source>
        <dbReference type="SAM" id="MobiDB-lite"/>
    </source>
</evidence>
<sequence length="667" mass="76361">MQLRMTKWSEKMEQQLTTRKEKQPLRNQAEQSARLVDHLLRWRYLLAAVIFILLVAFKVHGSSLNMWDAYVSEYADGQKSSLIAGEPRGVRSDEWLVQTPFSLSQTQTGLKTHNDVITLNGQDMVVGYNSPAWNLATLAKPFTWGYVLLGKEYGLSWYWNLKLIGLILFSFEIGLIVTRRNKYLALLASVWIPFSSALQWWFVSPVGDLVFFGLGFLVGIYNYFYYHSSVRRRVICAITAVIMASGFVLVIYPALQVPLGYLILLFLILFFLEFRKKIKLDKWDGVLIGGALLMTAIIVGGSLYGSLDSLKAVMDTAYPGKRVSLGGDMPKRDILLFLTNWKMPFQDVPYSNNSEISSFYQLFFVILPLSPFIFYKKIKENIYGFVLFVYCLFNLVWMSVQFPTIFAKLTLWSYVPEQRAMLSFGFAAVLLSLWFIDYLWNRQAKIPMMAWLGALGLNVVLYFFVLYTGNLRLYVTRMDIIGVLVVATVLIVALFKRWRTLFVLVLLGIIMVSGTFVNPISRGVSAVYGKKLAVEVEEINKKDPNQLWVGERLMYGYLPMLGVHTFNGVAFTPDLEAWKPLDPKGKDTFIYNRYAHINVEVGNQAPVLELMQKDAIIARLSPEKLKEYGIKYAVVYKPLEPLDTPTIHFEKLYGPDQNGAYIYRIND</sequence>
<feature type="transmembrane region" description="Helical" evidence="2">
    <location>
        <begin position="157"/>
        <end position="177"/>
    </location>
</feature>
<feature type="transmembrane region" description="Helical" evidence="2">
    <location>
        <begin position="42"/>
        <end position="60"/>
    </location>
</feature>
<feature type="region of interest" description="Disordered" evidence="1">
    <location>
        <begin position="1"/>
        <end position="28"/>
    </location>
</feature>
<organism evidence="5 6">
    <name type="scientific">Enterococcus faecalis TX4248</name>
    <dbReference type="NCBI Taxonomy" id="749495"/>
    <lineage>
        <taxon>Bacteria</taxon>
        <taxon>Bacillati</taxon>
        <taxon>Bacillota</taxon>
        <taxon>Bacilli</taxon>
        <taxon>Lactobacillales</taxon>
        <taxon>Enterococcaceae</taxon>
        <taxon>Enterococcus</taxon>
    </lineage>
</organism>
<feature type="transmembrane region" description="Helical" evidence="2">
    <location>
        <begin position="501"/>
        <end position="521"/>
    </location>
</feature>
<dbReference type="Proteomes" id="UP000004846">
    <property type="component" value="Unassembled WGS sequence"/>
</dbReference>